<keyword evidence="7 8" id="KW-0496">Mitochondrion</keyword>
<comment type="function">
    <text evidence="8">Membrane-associated protein that warps the membrane surface to access and bind aromatic isoprenes with high specificity, including ubiquinone (CoQ) isoprene intermediates and presents them directly to Coq7, therefore facilitating the Coq7-mediated hydroxylase step. Participates in the biosynthesis of coenzyme Q, also named ubiquinone, an essential lipid-soluble electron transporter for aerobic cellular respiration.</text>
</comment>
<comment type="pathway">
    <text evidence="2 8">Cofactor biosynthesis; ubiquinone biosynthesis.</text>
</comment>
<evidence type="ECO:0000256" key="8">
    <source>
        <dbReference type="RuleBase" id="RU366063"/>
    </source>
</evidence>
<dbReference type="Gene3D" id="1.10.357.10">
    <property type="entry name" value="Tetracycline Repressor, domain 2"/>
    <property type="match status" value="1"/>
</dbReference>
<dbReference type="GO" id="GO:0005743">
    <property type="term" value="C:mitochondrial inner membrane"/>
    <property type="evidence" value="ECO:0007669"/>
    <property type="project" value="TreeGrafter"/>
</dbReference>
<protein>
    <recommendedName>
        <fullName evidence="8">Ubiquinone biosynthesis protein</fullName>
    </recommendedName>
</protein>
<feature type="domain" description="COQ9 C-terminal" evidence="9">
    <location>
        <begin position="161"/>
        <end position="230"/>
    </location>
</feature>
<sequence length="259" mass="29265">MFFQRTIIRRVLPRQDSSHIVPRLCCISGKHPSIRSYHSYDHTPPPGPFTPIQSQILAAAQLHIPTHGFTMTSLSRGANDVGYIDATTNLFSDGSFSLVHYHLYSQRLALKSRLDQVLQDESHTVGFKVKALAWERLKGNTHVIHRWPEALALMALPSNIPVAMNELSSLVDEIWFLSGDVSVDTSWYTKRASLATIYTSTELFMTLDKSSDYNDTKQFLERRFEDTRSLGSAVRAISQWGSFNLNAIVNILRSRGARI</sequence>
<keyword evidence="5" id="KW-0809">Transit peptide</keyword>
<comment type="caution">
    <text evidence="10">The sequence shown here is derived from an EMBL/GenBank/DDBJ whole genome shotgun (WGS) entry which is preliminary data.</text>
</comment>
<dbReference type="NCBIfam" id="TIGR02396">
    <property type="entry name" value="diverge_rpsU"/>
    <property type="match status" value="1"/>
</dbReference>
<keyword evidence="6 8" id="KW-0446">Lipid-binding</keyword>
<evidence type="ECO:0000256" key="5">
    <source>
        <dbReference type="ARBA" id="ARBA00022946"/>
    </source>
</evidence>
<dbReference type="FunFam" id="1.10.357.10:FF:000004">
    <property type="entry name" value="Ubiquinone biosynthesis protein COQ9, mitochondrial"/>
    <property type="match status" value="1"/>
</dbReference>
<dbReference type="InterPro" id="IPR013718">
    <property type="entry name" value="COQ9_C"/>
</dbReference>
<keyword evidence="4 8" id="KW-0831">Ubiquinone biosynthesis</keyword>
<evidence type="ECO:0000259" key="9">
    <source>
        <dbReference type="Pfam" id="PF08511"/>
    </source>
</evidence>
<dbReference type="PANTHER" id="PTHR21427:SF19">
    <property type="entry name" value="UBIQUINONE BIOSYNTHESIS PROTEIN COQ9, MITOCHONDRIAL"/>
    <property type="match status" value="1"/>
</dbReference>
<dbReference type="AlphaFoldDB" id="A0A420HMM3"/>
<dbReference type="InterPro" id="IPR012762">
    <property type="entry name" value="Ubiq_biosynth_COQ9"/>
</dbReference>
<evidence type="ECO:0000256" key="3">
    <source>
        <dbReference type="ARBA" id="ARBA00010766"/>
    </source>
</evidence>
<dbReference type="EMBL" id="MCBR01018129">
    <property type="protein sequence ID" value="RKF58688.1"/>
    <property type="molecule type" value="Genomic_DNA"/>
</dbReference>
<evidence type="ECO:0000256" key="7">
    <source>
        <dbReference type="ARBA" id="ARBA00023128"/>
    </source>
</evidence>
<dbReference type="Proteomes" id="UP000285405">
    <property type="component" value="Unassembled WGS sequence"/>
</dbReference>
<evidence type="ECO:0000256" key="6">
    <source>
        <dbReference type="ARBA" id="ARBA00023121"/>
    </source>
</evidence>
<dbReference type="PANTHER" id="PTHR21427">
    <property type="entry name" value="UBIQUINONE BIOSYNTHESIS PROTEIN COQ9, MITOCHONDRIAL"/>
    <property type="match status" value="1"/>
</dbReference>
<gene>
    <name evidence="10" type="ORF">GcC1_181007</name>
</gene>
<evidence type="ECO:0000256" key="4">
    <source>
        <dbReference type="ARBA" id="ARBA00022688"/>
    </source>
</evidence>
<dbReference type="UniPathway" id="UPA00232"/>
<dbReference type="Pfam" id="PF08511">
    <property type="entry name" value="COQ9"/>
    <property type="match status" value="1"/>
</dbReference>
<dbReference type="GO" id="GO:0006744">
    <property type="term" value="P:ubiquinone biosynthetic process"/>
    <property type="evidence" value="ECO:0007669"/>
    <property type="project" value="UniProtKB-UniRule"/>
</dbReference>
<keyword evidence="10" id="KW-0830">Ubiquinone</keyword>
<accession>A0A420HMM3</accession>
<reference evidence="10 11" key="1">
    <citation type="journal article" date="2018" name="BMC Genomics">
        <title>Comparative genome analyses reveal sequence features reflecting distinct modes of host-adaptation between dicot and monocot powdery mildew.</title>
        <authorList>
            <person name="Wu Y."/>
            <person name="Ma X."/>
            <person name="Pan Z."/>
            <person name="Kale S.D."/>
            <person name="Song Y."/>
            <person name="King H."/>
            <person name="Zhang Q."/>
            <person name="Presley C."/>
            <person name="Deng X."/>
            <person name="Wei C.I."/>
            <person name="Xiao S."/>
        </authorList>
    </citation>
    <scope>NUCLEOTIDE SEQUENCE [LARGE SCALE GENOMIC DNA]</scope>
    <source>
        <strain evidence="10">UCSC1</strain>
    </source>
</reference>
<dbReference type="GO" id="GO:0008289">
    <property type="term" value="F:lipid binding"/>
    <property type="evidence" value="ECO:0007669"/>
    <property type="project" value="UniProtKB-UniRule"/>
</dbReference>
<comment type="subcellular location">
    <subcellularLocation>
        <location evidence="1 8">Mitochondrion</location>
    </subcellularLocation>
</comment>
<organism evidence="10 11">
    <name type="scientific">Golovinomyces cichoracearum</name>
    <dbReference type="NCBI Taxonomy" id="62708"/>
    <lineage>
        <taxon>Eukaryota</taxon>
        <taxon>Fungi</taxon>
        <taxon>Dikarya</taxon>
        <taxon>Ascomycota</taxon>
        <taxon>Pezizomycotina</taxon>
        <taxon>Leotiomycetes</taxon>
        <taxon>Erysiphales</taxon>
        <taxon>Erysiphaceae</taxon>
        <taxon>Golovinomyces</taxon>
    </lineage>
</organism>
<evidence type="ECO:0000256" key="2">
    <source>
        <dbReference type="ARBA" id="ARBA00004749"/>
    </source>
</evidence>
<comment type="similarity">
    <text evidence="3 8">Belongs to the COQ9 family.</text>
</comment>
<evidence type="ECO:0000313" key="10">
    <source>
        <dbReference type="EMBL" id="RKF58688.1"/>
    </source>
</evidence>
<proteinExistence type="inferred from homology"/>
<dbReference type="OrthoDB" id="619536at2759"/>
<name>A0A420HMM3_9PEZI</name>
<evidence type="ECO:0000313" key="11">
    <source>
        <dbReference type="Proteomes" id="UP000285405"/>
    </source>
</evidence>
<evidence type="ECO:0000256" key="1">
    <source>
        <dbReference type="ARBA" id="ARBA00004173"/>
    </source>
</evidence>